<proteinExistence type="predicted"/>
<dbReference type="AlphaFoldDB" id="A0A9W8YP34"/>
<sequence>MSAIITAVGFISSALGIYTFTDLHLQDTGPKTTIRVTVGVNGWNGGDGTTLDNAQGSVDTIKLYQDVNDHTTYVGGNLYAAGNGAQIDAGNYADIQISQDDTTQPGFTELYGGSDAICIATIRATFPDGSQWAWTGDAASGICNQLGYPSGVLLQTKDGGAAVPPRCAWLDKDHTNGLPAAIFKVYWPAFKDGWTGYDGTLGDYQQKVCGNEYGMVAFDDDYGPDFISVAEGLYCDMDTRTTTPLCGTAMDTGGACFDLEATKGSSPARRDHLVSRARTLGKGFCQECYKGD</sequence>
<reference evidence="1" key="1">
    <citation type="submission" date="2022-10" db="EMBL/GenBank/DDBJ databases">
        <title>Tapping the CABI collections for fungal endophytes: first genome assemblies for Collariella, Neodidymelliopsis, Ascochyta clinopodiicola, Didymella pomorum, Didymosphaeria variabile, Neocosmospora piperis and Neocucurbitaria cava.</title>
        <authorList>
            <person name="Hill R."/>
        </authorList>
    </citation>
    <scope>NUCLEOTIDE SEQUENCE</scope>
    <source>
        <strain evidence="1">IMI 355082</strain>
    </source>
</reference>
<keyword evidence="2" id="KW-1185">Reference proteome</keyword>
<dbReference type="Proteomes" id="UP001140453">
    <property type="component" value="Unassembled WGS sequence"/>
</dbReference>
<accession>A0A9W8YP34</accession>
<evidence type="ECO:0000313" key="1">
    <source>
        <dbReference type="EMBL" id="KAJ4388829.1"/>
    </source>
</evidence>
<name>A0A9W8YP34_9PEZI</name>
<evidence type="ECO:0000313" key="2">
    <source>
        <dbReference type="Proteomes" id="UP001140453"/>
    </source>
</evidence>
<organism evidence="1 2">
    <name type="scientific">Gnomoniopsis smithogilvyi</name>
    <dbReference type="NCBI Taxonomy" id="1191159"/>
    <lineage>
        <taxon>Eukaryota</taxon>
        <taxon>Fungi</taxon>
        <taxon>Dikarya</taxon>
        <taxon>Ascomycota</taxon>
        <taxon>Pezizomycotina</taxon>
        <taxon>Sordariomycetes</taxon>
        <taxon>Sordariomycetidae</taxon>
        <taxon>Diaporthales</taxon>
        <taxon>Gnomoniaceae</taxon>
        <taxon>Gnomoniopsis</taxon>
    </lineage>
</organism>
<dbReference type="OrthoDB" id="5365129at2759"/>
<dbReference type="EMBL" id="JAPEVB010000004">
    <property type="protein sequence ID" value="KAJ4388829.1"/>
    <property type="molecule type" value="Genomic_DNA"/>
</dbReference>
<comment type="caution">
    <text evidence="1">The sequence shown here is derived from an EMBL/GenBank/DDBJ whole genome shotgun (WGS) entry which is preliminary data.</text>
</comment>
<gene>
    <name evidence="1" type="ORF">N0V93_006290</name>
</gene>
<protein>
    <submittedName>
        <fullName evidence="1">Uncharacterized protein</fullName>
    </submittedName>
</protein>